<dbReference type="EMBL" id="CP014687">
    <property type="protein sequence ID" value="AQT05451.1"/>
    <property type="molecule type" value="Genomic_DNA"/>
</dbReference>
<evidence type="ECO:0008006" key="3">
    <source>
        <dbReference type="Google" id="ProtNLM"/>
    </source>
</evidence>
<organism evidence="1 2">
    <name type="scientific">Acetobacter persici</name>
    <dbReference type="NCBI Taxonomy" id="1076596"/>
    <lineage>
        <taxon>Bacteria</taxon>
        <taxon>Pseudomonadati</taxon>
        <taxon>Pseudomonadota</taxon>
        <taxon>Alphaproteobacteria</taxon>
        <taxon>Acetobacterales</taxon>
        <taxon>Acetobacteraceae</taxon>
        <taxon>Acetobacter</taxon>
    </lineage>
</organism>
<dbReference type="KEGG" id="aper:A0U91_11925"/>
<dbReference type="Proteomes" id="UP000189055">
    <property type="component" value="Chromosome"/>
</dbReference>
<reference evidence="1 2" key="1">
    <citation type="submission" date="2016-03" db="EMBL/GenBank/DDBJ databases">
        <title>Acetic acid bacteria sequencing.</title>
        <authorList>
            <person name="Brandt J."/>
            <person name="Jakob F."/>
            <person name="Vogel R.F."/>
        </authorList>
    </citation>
    <scope>NUCLEOTIDE SEQUENCE [LARGE SCALE GENOMIC DNA]</scope>
    <source>
        <strain evidence="1 2">TMW2.1084</strain>
    </source>
</reference>
<protein>
    <recommendedName>
        <fullName evidence="3">Nucleoside-diphosphate sugar epimerase</fullName>
    </recommendedName>
</protein>
<sequence length="353" mass="39406">MGGYDLSPSVLSAPVWILETGRPGEQAQCQILAQALGLPFRTVPLGPNFSPPDQWPETAGLRLILSFGNAVQAACALRATCAVRPLLVHIGRPSHIPAKDLDLIIPLPQDDYPPGPNVLRVAWPFNGASLPPQHEEAQELRHAGTIVLYGGPSRQFRMGRAETERLLVFAHALAQANRESLHIITSPRTPPEAVQWMRHWRTRETAALHLFRPGETLFTHFLNTGNRFVVTADSASMLAEAWRTRAPVWLFPLPQKQSFMSRLQQGVDRIGLRPLRSWLIRRGLLGSGSRFTCWHRALIQSGVIRLACPALTEQDLRWRPVHRQADTDLVRCQQRLLALPGLLPLTATTREKS</sequence>
<dbReference type="Pfam" id="PF06258">
    <property type="entry name" value="Mito_fiss_Elm1"/>
    <property type="match status" value="1"/>
</dbReference>
<name>A0A1U9LG95_9PROT</name>
<dbReference type="STRING" id="1076596.A0U91_11925"/>
<gene>
    <name evidence="1" type="ORF">A0U91_11925</name>
</gene>
<accession>A0A1U9LG95</accession>
<dbReference type="RefSeq" id="WP_077931229.1">
    <property type="nucleotide sequence ID" value="NZ_CP014687.1"/>
</dbReference>
<evidence type="ECO:0000313" key="1">
    <source>
        <dbReference type="EMBL" id="AQT05451.1"/>
    </source>
</evidence>
<dbReference type="InterPro" id="IPR009367">
    <property type="entry name" value="Elm1-like"/>
</dbReference>
<evidence type="ECO:0000313" key="2">
    <source>
        <dbReference type="Proteomes" id="UP000189055"/>
    </source>
</evidence>
<dbReference type="AlphaFoldDB" id="A0A1U9LG95"/>
<proteinExistence type="predicted"/>